<evidence type="ECO:0000313" key="4">
    <source>
        <dbReference type="Proteomes" id="UP000276232"/>
    </source>
</evidence>
<gene>
    <name evidence="3" type="ORF">EDC03_0362</name>
</gene>
<feature type="region of interest" description="Disordered" evidence="1">
    <location>
        <begin position="1"/>
        <end position="29"/>
    </location>
</feature>
<dbReference type="InterPro" id="IPR050114">
    <property type="entry name" value="UPF0173_UPF0282_UlaG_hydrolase"/>
</dbReference>
<dbReference type="Gene3D" id="3.60.15.10">
    <property type="entry name" value="Ribonuclease Z/Hydroxyacylglutathione hydrolase-like"/>
    <property type="match status" value="1"/>
</dbReference>
<dbReference type="PANTHER" id="PTHR43546:SF7">
    <property type="entry name" value="METALLO-BETA-LACTAMASE DOMAIN-CONTAINING PROTEIN"/>
    <property type="match status" value="1"/>
</dbReference>
<keyword evidence="4" id="KW-1185">Reference proteome</keyword>
<dbReference type="EMBL" id="RJKN01000001">
    <property type="protein sequence ID" value="ROP45756.1"/>
    <property type="molecule type" value="Genomic_DNA"/>
</dbReference>
<dbReference type="RefSeq" id="WP_123378465.1">
    <property type="nucleotide sequence ID" value="NZ_RJKN01000001.1"/>
</dbReference>
<dbReference type="SUPFAM" id="SSF56281">
    <property type="entry name" value="Metallo-hydrolase/oxidoreductase"/>
    <property type="match status" value="1"/>
</dbReference>
<name>A0A3N1HTN1_9ACTN</name>
<proteinExistence type="predicted"/>
<reference evidence="3 4" key="1">
    <citation type="journal article" date="2015" name="Stand. Genomic Sci.">
        <title>Genomic Encyclopedia of Bacterial and Archaeal Type Strains, Phase III: the genomes of soil and plant-associated and newly described type strains.</title>
        <authorList>
            <person name="Whitman W.B."/>
            <person name="Woyke T."/>
            <person name="Klenk H.P."/>
            <person name="Zhou Y."/>
            <person name="Lilburn T.G."/>
            <person name="Beck B.J."/>
            <person name="De Vos P."/>
            <person name="Vandamme P."/>
            <person name="Eisen J.A."/>
            <person name="Garrity G."/>
            <person name="Hugenholtz P."/>
            <person name="Kyrpides N.C."/>
        </authorList>
    </citation>
    <scope>NUCLEOTIDE SEQUENCE [LARGE SCALE GENOMIC DNA]</scope>
    <source>
        <strain evidence="3 4">CECT 7306</strain>
    </source>
</reference>
<evidence type="ECO:0000313" key="3">
    <source>
        <dbReference type="EMBL" id="ROP45756.1"/>
    </source>
</evidence>
<dbReference type="InParanoid" id="A0A3N1HTN1"/>
<evidence type="ECO:0000259" key="2">
    <source>
        <dbReference type="Pfam" id="PF12706"/>
    </source>
</evidence>
<dbReference type="Proteomes" id="UP000276232">
    <property type="component" value="Unassembled WGS sequence"/>
</dbReference>
<comment type="caution">
    <text evidence="3">The sequence shown here is derived from an EMBL/GenBank/DDBJ whole genome shotgun (WGS) entry which is preliminary data.</text>
</comment>
<dbReference type="PANTHER" id="PTHR43546">
    <property type="entry name" value="UPF0173 METAL-DEPENDENT HYDROLASE MJ1163-RELATED"/>
    <property type="match status" value="1"/>
</dbReference>
<dbReference type="OrthoDB" id="3204284at2"/>
<sequence>MTSTAGHGRDGAQGTTRGRAVLPRPWTEGGDEPVARLTFVGTATTLLELGPFTLLTDPNFLHRGQRAWLGHGLVSKRLSEPALQVDELPPLDAVVLSHLHGDHFDRVARRGLARDLPVVTTGPAADRLQRWGFGGAAELATWTSTEMHRDGWTLRITSTPGTHGPGPVARLLPDVMGTVHELFRGDELVHRLWVSGDTLRREFLRQVTGRCGPLDAAVLHLGGTRVLGLLVTMDAKQGADVVQMLEPRVTVPVHHDDYTVFRSALGHFTDEWGLRASRGGMPGQLRVVGRGETVSLVP</sequence>
<dbReference type="InterPro" id="IPR036866">
    <property type="entry name" value="RibonucZ/Hydroxyglut_hydro"/>
</dbReference>
<dbReference type="Pfam" id="PF12706">
    <property type="entry name" value="Lactamase_B_2"/>
    <property type="match status" value="1"/>
</dbReference>
<organism evidence="3 4">
    <name type="scientific">Pseudokineococcus lusitanus</name>
    <dbReference type="NCBI Taxonomy" id="763993"/>
    <lineage>
        <taxon>Bacteria</taxon>
        <taxon>Bacillati</taxon>
        <taxon>Actinomycetota</taxon>
        <taxon>Actinomycetes</taxon>
        <taxon>Kineosporiales</taxon>
        <taxon>Kineosporiaceae</taxon>
        <taxon>Pseudokineococcus</taxon>
    </lineage>
</organism>
<accession>A0A3N1HTN1</accession>
<protein>
    <submittedName>
        <fullName evidence="3">L-ascorbate metabolism protein UlaG (Beta-lactamase superfamily)</fullName>
    </submittedName>
</protein>
<feature type="domain" description="Metallo-beta-lactamase" evidence="2">
    <location>
        <begin position="68"/>
        <end position="255"/>
    </location>
</feature>
<dbReference type="FunCoup" id="A0A3N1HTN1">
    <property type="interactions" value="137"/>
</dbReference>
<dbReference type="InterPro" id="IPR001279">
    <property type="entry name" value="Metallo-B-lactamas"/>
</dbReference>
<dbReference type="AlphaFoldDB" id="A0A3N1HTN1"/>
<evidence type="ECO:0000256" key="1">
    <source>
        <dbReference type="SAM" id="MobiDB-lite"/>
    </source>
</evidence>